<reference evidence="10" key="1">
    <citation type="journal article" date="2019" name="Int. J. Syst. Evol. Microbiol.">
        <title>The Global Catalogue of Microorganisms (GCM) 10K type strain sequencing project: providing services to taxonomists for standard genome sequencing and annotation.</title>
        <authorList>
            <consortium name="The Broad Institute Genomics Platform"/>
            <consortium name="The Broad Institute Genome Sequencing Center for Infectious Disease"/>
            <person name="Wu L."/>
            <person name="Ma J."/>
        </authorList>
    </citation>
    <scope>NUCLEOTIDE SEQUENCE [LARGE SCALE GENOMIC DNA]</scope>
    <source>
        <strain evidence="10">KCTC 62164</strain>
    </source>
</reference>
<feature type="transmembrane region" description="Helical" evidence="7">
    <location>
        <begin position="92"/>
        <end position="111"/>
    </location>
</feature>
<comment type="subunit">
    <text evidence="7">The complex comprises the extracytoplasmic solute receptor protein and the two transmembrane proteins.</text>
</comment>
<evidence type="ECO:0000256" key="4">
    <source>
        <dbReference type="ARBA" id="ARBA00022692"/>
    </source>
</evidence>
<organism evidence="9 10">
    <name type="scientific">Kordiimonas pumila</name>
    <dbReference type="NCBI Taxonomy" id="2161677"/>
    <lineage>
        <taxon>Bacteria</taxon>
        <taxon>Pseudomonadati</taxon>
        <taxon>Pseudomonadota</taxon>
        <taxon>Alphaproteobacteria</taxon>
        <taxon>Kordiimonadales</taxon>
        <taxon>Kordiimonadaceae</taxon>
        <taxon>Kordiimonas</taxon>
    </lineage>
</organism>
<gene>
    <name evidence="9" type="ORF">ACFOKA_16665</name>
</gene>
<dbReference type="InterPro" id="IPR010656">
    <property type="entry name" value="DctM"/>
</dbReference>
<evidence type="ECO:0000256" key="6">
    <source>
        <dbReference type="ARBA" id="ARBA00023136"/>
    </source>
</evidence>
<keyword evidence="3 7" id="KW-0997">Cell inner membrane</keyword>
<feature type="domain" description="TRAP C4-dicarboxylate transport system permease DctM subunit" evidence="8">
    <location>
        <begin position="5"/>
        <end position="415"/>
    </location>
</feature>
<dbReference type="PIRSF" id="PIRSF006066">
    <property type="entry name" value="HI0050"/>
    <property type="match status" value="1"/>
</dbReference>
<sequence length="418" mass="43929">MLPIGFFLTLLLLGVPIAFVLVLSAVFLVLISGDHVLFLSFHQQFFGGMEQYGLLALPLFIVVGELMGVGGMARRLVALAGLFVGNLRGGLAYVNLLANALMASILGSAVAQISVMNKVMTPEMEKQGYTRLYSVALTTSGGLLAPILPPSMLFVVYGVLAQISIGDMFIAGIVPGLMLVAGFIAVIFILGFFYEYPDTEQAVRVHWLTCLRDGVPAVLVPVVIVASILGGIATPTEAAALAGLTAIFVGCFIYKELTVKDIGPVFVRSAMTSGMILVLIGAAQIFGFVITFEQIPGQIVNWITSVASSELQFLLLLNLLLLMVGMFIDAIAALIIVVPLLLPVAVNVFGLSPFHFGVIVCLNLALGLVTPPIGAGLFVAASVSGEKAGAIAKAILPFVAVTVLVLLLLCLFPALVII</sequence>
<evidence type="ECO:0000256" key="7">
    <source>
        <dbReference type="RuleBase" id="RU369079"/>
    </source>
</evidence>
<proteinExistence type="inferred from homology"/>
<feature type="transmembrane region" description="Helical" evidence="7">
    <location>
        <begin position="169"/>
        <end position="193"/>
    </location>
</feature>
<comment type="function">
    <text evidence="7">Part of the tripartite ATP-independent periplasmic (TRAP) transport system.</text>
</comment>
<evidence type="ECO:0000256" key="5">
    <source>
        <dbReference type="ARBA" id="ARBA00022989"/>
    </source>
</evidence>
<feature type="transmembrane region" description="Helical" evidence="7">
    <location>
        <begin position="132"/>
        <end position="157"/>
    </location>
</feature>
<dbReference type="Proteomes" id="UP001595444">
    <property type="component" value="Unassembled WGS sequence"/>
</dbReference>
<dbReference type="InterPro" id="IPR004681">
    <property type="entry name" value="TRAP_DctM"/>
</dbReference>
<evidence type="ECO:0000256" key="2">
    <source>
        <dbReference type="ARBA" id="ARBA00022475"/>
    </source>
</evidence>
<dbReference type="RefSeq" id="WP_194215512.1">
    <property type="nucleotide sequence ID" value="NZ_CP061205.1"/>
</dbReference>
<evidence type="ECO:0000313" key="10">
    <source>
        <dbReference type="Proteomes" id="UP001595444"/>
    </source>
</evidence>
<feature type="transmembrane region" description="Helical" evidence="7">
    <location>
        <begin position="6"/>
        <end position="31"/>
    </location>
</feature>
<feature type="transmembrane region" description="Helical" evidence="7">
    <location>
        <begin position="302"/>
        <end position="324"/>
    </location>
</feature>
<keyword evidence="6 7" id="KW-0472">Membrane</keyword>
<protein>
    <recommendedName>
        <fullName evidence="7">TRAP transporter large permease protein</fullName>
    </recommendedName>
</protein>
<feature type="transmembrane region" description="Helical" evidence="7">
    <location>
        <begin position="331"/>
        <end position="350"/>
    </location>
</feature>
<comment type="caution">
    <text evidence="9">The sequence shown here is derived from an EMBL/GenBank/DDBJ whole genome shotgun (WGS) entry which is preliminary data.</text>
</comment>
<keyword evidence="10" id="KW-1185">Reference proteome</keyword>
<accession>A0ABV7DA59</accession>
<feature type="transmembrane region" description="Helical" evidence="7">
    <location>
        <begin position="52"/>
        <end position="72"/>
    </location>
</feature>
<dbReference type="Pfam" id="PF06808">
    <property type="entry name" value="DctM"/>
    <property type="match status" value="1"/>
</dbReference>
<evidence type="ECO:0000256" key="1">
    <source>
        <dbReference type="ARBA" id="ARBA00004429"/>
    </source>
</evidence>
<keyword evidence="2" id="KW-1003">Cell membrane</keyword>
<keyword evidence="4 7" id="KW-0812">Transmembrane</keyword>
<name>A0ABV7DA59_9PROT</name>
<keyword evidence="5 7" id="KW-1133">Transmembrane helix</keyword>
<evidence type="ECO:0000313" key="9">
    <source>
        <dbReference type="EMBL" id="MFC3053534.1"/>
    </source>
</evidence>
<dbReference type="PANTHER" id="PTHR33362:SF2">
    <property type="entry name" value="TRAP TRANSPORTER LARGE PERMEASE PROTEIN"/>
    <property type="match status" value="1"/>
</dbReference>
<dbReference type="PANTHER" id="PTHR33362">
    <property type="entry name" value="SIALIC ACID TRAP TRANSPORTER PERMEASE PROTEIN SIAT-RELATED"/>
    <property type="match status" value="1"/>
</dbReference>
<keyword evidence="7" id="KW-0813">Transport</keyword>
<comment type="subcellular location">
    <subcellularLocation>
        <location evidence="1 7">Cell inner membrane</location>
        <topology evidence="1 7">Multi-pass membrane protein</topology>
    </subcellularLocation>
</comment>
<feature type="transmembrane region" description="Helical" evidence="7">
    <location>
        <begin position="395"/>
        <end position="417"/>
    </location>
</feature>
<feature type="transmembrane region" description="Helical" evidence="7">
    <location>
        <begin position="266"/>
        <end position="290"/>
    </location>
</feature>
<feature type="transmembrane region" description="Helical" evidence="7">
    <location>
        <begin position="356"/>
        <end position="383"/>
    </location>
</feature>
<comment type="similarity">
    <text evidence="7">Belongs to the TRAP transporter large permease family.</text>
</comment>
<feature type="transmembrane region" description="Helical" evidence="7">
    <location>
        <begin position="214"/>
        <end position="232"/>
    </location>
</feature>
<dbReference type="NCBIfam" id="TIGR00786">
    <property type="entry name" value="dctM"/>
    <property type="match status" value="1"/>
</dbReference>
<dbReference type="EMBL" id="JBHRSL010000027">
    <property type="protein sequence ID" value="MFC3053534.1"/>
    <property type="molecule type" value="Genomic_DNA"/>
</dbReference>
<evidence type="ECO:0000259" key="8">
    <source>
        <dbReference type="Pfam" id="PF06808"/>
    </source>
</evidence>
<evidence type="ECO:0000256" key="3">
    <source>
        <dbReference type="ARBA" id="ARBA00022519"/>
    </source>
</evidence>